<protein>
    <recommendedName>
        <fullName evidence="4">DUF4149 domain-containing protein</fullName>
    </recommendedName>
</protein>
<name>A0ABU3L7E1_9FLAO</name>
<feature type="transmembrane region" description="Helical" evidence="1">
    <location>
        <begin position="49"/>
        <end position="70"/>
    </location>
</feature>
<keyword evidence="1" id="KW-0472">Membrane</keyword>
<keyword evidence="1" id="KW-0812">Transmembrane</keyword>
<evidence type="ECO:0000313" key="3">
    <source>
        <dbReference type="Proteomes" id="UP001250656"/>
    </source>
</evidence>
<comment type="caution">
    <text evidence="2">The sequence shown here is derived from an EMBL/GenBank/DDBJ whole genome shotgun (WGS) entry which is preliminary data.</text>
</comment>
<gene>
    <name evidence="2" type="ORF">RQM65_12495</name>
</gene>
<proteinExistence type="predicted"/>
<accession>A0ABU3L7E1</accession>
<feature type="transmembrane region" description="Helical" evidence="1">
    <location>
        <begin position="122"/>
        <end position="143"/>
    </location>
</feature>
<feature type="transmembrane region" description="Helical" evidence="1">
    <location>
        <begin position="82"/>
        <end position="102"/>
    </location>
</feature>
<dbReference type="Proteomes" id="UP001250656">
    <property type="component" value="Unassembled WGS sequence"/>
</dbReference>
<feature type="transmembrane region" description="Helical" evidence="1">
    <location>
        <begin position="7"/>
        <end position="29"/>
    </location>
</feature>
<dbReference type="RefSeq" id="WP_314015444.1">
    <property type="nucleotide sequence ID" value="NZ_JAVTTP010000001.1"/>
</dbReference>
<evidence type="ECO:0000313" key="2">
    <source>
        <dbReference type="EMBL" id="MDT7829488.1"/>
    </source>
</evidence>
<organism evidence="2 3">
    <name type="scientific">Pricia mediterranea</name>
    <dbReference type="NCBI Taxonomy" id="3076079"/>
    <lineage>
        <taxon>Bacteria</taxon>
        <taxon>Pseudomonadati</taxon>
        <taxon>Bacteroidota</taxon>
        <taxon>Flavobacteriia</taxon>
        <taxon>Flavobacteriales</taxon>
        <taxon>Flavobacteriaceae</taxon>
        <taxon>Pricia</taxon>
    </lineage>
</organism>
<dbReference type="EMBL" id="JAVTTP010000001">
    <property type="protein sequence ID" value="MDT7829488.1"/>
    <property type="molecule type" value="Genomic_DNA"/>
</dbReference>
<keyword evidence="3" id="KW-1185">Reference proteome</keyword>
<keyword evidence="1" id="KW-1133">Transmembrane helix</keyword>
<evidence type="ECO:0008006" key="4">
    <source>
        <dbReference type="Google" id="ProtNLM"/>
    </source>
</evidence>
<evidence type="ECO:0000256" key="1">
    <source>
        <dbReference type="SAM" id="Phobius"/>
    </source>
</evidence>
<sequence length="145" mass="16124">MTTSVKLPLASASVFLWLGFVGAISFLEAWLKFLAPGITIPLGLGIGRLVFNALNAVEWVLAVVILTDMIRAGRRLFSSKNGLYFVPFVVLAVQTFWLLPQLDARAEILIQGYELEASNLHFYYVGMEIVKVVCLLIFGIKLFKT</sequence>
<reference evidence="2 3" key="1">
    <citation type="submission" date="2023-09" db="EMBL/GenBank/DDBJ databases">
        <title>Novel taxa isolated from Blanes Bay.</title>
        <authorList>
            <person name="Rey-Velasco X."/>
            <person name="Lucena T."/>
        </authorList>
    </citation>
    <scope>NUCLEOTIDE SEQUENCE [LARGE SCALE GENOMIC DNA]</scope>
    <source>
        <strain evidence="2 3">S334</strain>
    </source>
</reference>